<organism evidence="1 2">
    <name type="scientific">Pontibacter qinzhouensis</name>
    <dbReference type="NCBI Taxonomy" id="2603253"/>
    <lineage>
        <taxon>Bacteria</taxon>
        <taxon>Pseudomonadati</taxon>
        <taxon>Bacteroidota</taxon>
        <taxon>Cytophagia</taxon>
        <taxon>Cytophagales</taxon>
        <taxon>Hymenobacteraceae</taxon>
        <taxon>Pontibacter</taxon>
    </lineage>
</organism>
<proteinExistence type="predicted"/>
<gene>
    <name evidence="1" type="ORF">FVR03_02755</name>
</gene>
<accession>A0A5C8KCD6</accession>
<sequence>MKWSFQSNFFSKVPRVTSHLKPLLLLKCRSTLESEKHKNLLEGVFYLNNWIEVETRTKIKIAVILSDEANLQEREKAANLP</sequence>
<evidence type="ECO:0000313" key="2">
    <source>
        <dbReference type="Proteomes" id="UP000321926"/>
    </source>
</evidence>
<dbReference type="AlphaFoldDB" id="A0A5C8KCD6"/>
<comment type="caution">
    <text evidence="1">The sequence shown here is derived from an EMBL/GenBank/DDBJ whole genome shotgun (WGS) entry which is preliminary data.</text>
</comment>
<reference evidence="1 2" key="1">
    <citation type="submission" date="2019-08" db="EMBL/GenBank/DDBJ databases">
        <authorList>
            <person name="Shi S."/>
        </authorList>
    </citation>
    <scope>NUCLEOTIDE SEQUENCE [LARGE SCALE GENOMIC DNA]</scope>
    <source>
        <strain evidence="1 2">GY10130</strain>
    </source>
</reference>
<evidence type="ECO:0000313" key="1">
    <source>
        <dbReference type="EMBL" id="TXK51871.1"/>
    </source>
</evidence>
<name>A0A5C8KCD6_9BACT</name>
<keyword evidence="2" id="KW-1185">Reference proteome</keyword>
<dbReference type="Proteomes" id="UP000321926">
    <property type="component" value="Unassembled WGS sequence"/>
</dbReference>
<dbReference type="RefSeq" id="WP_147920239.1">
    <property type="nucleotide sequence ID" value="NZ_VRTY01000007.1"/>
</dbReference>
<protein>
    <submittedName>
        <fullName evidence="1">Uncharacterized protein</fullName>
    </submittedName>
</protein>
<dbReference type="EMBL" id="VRTY01000007">
    <property type="protein sequence ID" value="TXK51871.1"/>
    <property type="molecule type" value="Genomic_DNA"/>
</dbReference>